<dbReference type="Proteomes" id="UP001176806">
    <property type="component" value="Unassembled WGS sequence"/>
</dbReference>
<evidence type="ECO:0008006" key="4">
    <source>
        <dbReference type="Google" id="ProtNLM"/>
    </source>
</evidence>
<name>A0ABT8WTJ3_9FLAO</name>
<keyword evidence="3" id="KW-1185">Reference proteome</keyword>
<organism evidence="2 3">
    <name type="scientific">Flavivirga jejuensis</name>
    <dbReference type="NCBI Taxonomy" id="870487"/>
    <lineage>
        <taxon>Bacteria</taxon>
        <taxon>Pseudomonadati</taxon>
        <taxon>Bacteroidota</taxon>
        <taxon>Flavobacteriia</taxon>
        <taxon>Flavobacteriales</taxon>
        <taxon>Flavobacteriaceae</taxon>
        <taxon>Flavivirga</taxon>
    </lineage>
</organism>
<sequence length="402" mass="43484">DAEAARAKAAAEAKAKADAEAARAKAAAEAKAKADAEAARAKAAAEAKAKADAEAARAKAAAEAKAKADAEAARAKAAAEAKAKADAEAARAKAAAEAKAKADAEAARAKAAAEAKAKADAEAARAKAAAEAKVKTPVDDITKSMNDLLTRLDETVASRDQDLKDLKEENDLSEKGIFLAPKPFKSITAENAALESLKSELDGVIKSRNEKITALEKSYKNSINPDDLKMLERLKSEQIKAVNSRKSLMAALEKINIATEIERKRRIKRADYENAEDRHKKDMAALNRIKKNTSVSAVPPEEKDFDFGEKQSGNIIVKDVKNVESGYYLVIAVHSDVDKRDDFLTKTVSSGQADVNFFYDENTSKYFIYYKKYDYVEQAKKALEDKGSKPYNSKMSMVKVEN</sequence>
<protein>
    <recommendedName>
        <fullName evidence="4">TolA protein</fullName>
    </recommendedName>
</protein>
<evidence type="ECO:0000256" key="1">
    <source>
        <dbReference type="SAM" id="Coils"/>
    </source>
</evidence>
<comment type="caution">
    <text evidence="2">The sequence shown here is derived from an EMBL/GenBank/DDBJ whole genome shotgun (WGS) entry which is preliminary data.</text>
</comment>
<evidence type="ECO:0000313" key="3">
    <source>
        <dbReference type="Proteomes" id="UP001176806"/>
    </source>
</evidence>
<proteinExistence type="predicted"/>
<accession>A0ABT8WTJ3</accession>
<reference evidence="2" key="1">
    <citation type="submission" date="2023-07" db="EMBL/GenBank/DDBJ databases">
        <title>Two novel species in the genus Flavivirga.</title>
        <authorList>
            <person name="Kwon K."/>
        </authorList>
    </citation>
    <scope>NUCLEOTIDE SEQUENCE</scope>
    <source>
        <strain evidence="2">KACC 14158</strain>
    </source>
</reference>
<evidence type="ECO:0000313" key="2">
    <source>
        <dbReference type="EMBL" id="MDO5976182.1"/>
    </source>
</evidence>
<feature type="coiled-coil region" evidence="1">
    <location>
        <begin position="258"/>
        <end position="292"/>
    </location>
</feature>
<dbReference type="EMBL" id="JAUOEL010000007">
    <property type="protein sequence ID" value="MDO5976182.1"/>
    <property type="molecule type" value="Genomic_DNA"/>
</dbReference>
<keyword evidence="1" id="KW-0175">Coiled coil</keyword>
<feature type="non-terminal residue" evidence="2">
    <location>
        <position position="1"/>
    </location>
</feature>
<feature type="coiled-coil region" evidence="1">
    <location>
        <begin position="7"/>
        <end position="169"/>
    </location>
</feature>
<gene>
    <name evidence="2" type="ORF">Q4Q40_18435</name>
</gene>